<keyword evidence="1" id="KW-1133">Transmembrane helix</keyword>
<accession>A0ABQ8Y6C9</accession>
<sequence length="135" mass="15500">MSSLSSVNYDIQALNTVFLRSAGIGNKLSVVTFEEPIVILLLIKSLTENFQASKRKYGKYSICVIMIISFFILIAVERKNFTMADWEQLLFRPAMVVSSKYFRDRGVTATPYPPLKEQEYIFSITTILKIPKQLY</sequence>
<evidence type="ECO:0000313" key="2">
    <source>
        <dbReference type="EMBL" id="KAJ6240373.1"/>
    </source>
</evidence>
<feature type="transmembrane region" description="Helical" evidence="1">
    <location>
        <begin position="57"/>
        <end position="76"/>
    </location>
</feature>
<proteinExistence type="predicted"/>
<reference evidence="2" key="1">
    <citation type="submission" date="2022-08" db="EMBL/GenBank/DDBJ databases">
        <title>Novel sulfate-reducing endosymbionts in the free-living metamonad Anaeramoeba.</title>
        <authorList>
            <person name="Jerlstrom-Hultqvist J."/>
            <person name="Cepicka I."/>
            <person name="Gallot-Lavallee L."/>
            <person name="Salas-Leiva D."/>
            <person name="Curtis B.A."/>
            <person name="Zahonova K."/>
            <person name="Pipaliya S."/>
            <person name="Dacks J."/>
            <person name="Roger A.J."/>
        </authorList>
    </citation>
    <scope>NUCLEOTIDE SEQUENCE</scope>
    <source>
        <strain evidence="2">Schooner1</strain>
    </source>
</reference>
<name>A0ABQ8Y6C9_9EUKA</name>
<evidence type="ECO:0000313" key="3">
    <source>
        <dbReference type="Proteomes" id="UP001150062"/>
    </source>
</evidence>
<organism evidence="2 3">
    <name type="scientific">Anaeramoeba flamelloides</name>
    <dbReference type="NCBI Taxonomy" id="1746091"/>
    <lineage>
        <taxon>Eukaryota</taxon>
        <taxon>Metamonada</taxon>
        <taxon>Anaeramoebidae</taxon>
        <taxon>Anaeramoeba</taxon>
    </lineage>
</organism>
<evidence type="ECO:0000256" key="1">
    <source>
        <dbReference type="SAM" id="Phobius"/>
    </source>
</evidence>
<dbReference type="EMBL" id="JAOAOG010000208">
    <property type="protein sequence ID" value="KAJ6240373.1"/>
    <property type="molecule type" value="Genomic_DNA"/>
</dbReference>
<comment type="caution">
    <text evidence="2">The sequence shown here is derived from an EMBL/GenBank/DDBJ whole genome shotgun (WGS) entry which is preliminary data.</text>
</comment>
<protein>
    <submittedName>
        <fullName evidence="2">Uncharacterized protein</fullName>
    </submittedName>
</protein>
<gene>
    <name evidence="2" type="ORF">M0813_24243</name>
</gene>
<keyword evidence="1" id="KW-0472">Membrane</keyword>
<dbReference type="Proteomes" id="UP001150062">
    <property type="component" value="Unassembled WGS sequence"/>
</dbReference>
<keyword evidence="3" id="KW-1185">Reference proteome</keyword>
<keyword evidence="1" id="KW-0812">Transmembrane</keyword>